<dbReference type="Proteomes" id="UP000836788">
    <property type="component" value="Chromosome 5"/>
</dbReference>
<gene>
    <name evidence="1" type="ORF">PTTT1_LOCUS45374</name>
</gene>
<proteinExistence type="predicted"/>
<dbReference type="EMBL" id="OU594946">
    <property type="protein sequence ID" value="CAG9290618.1"/>
    <property type="molecule type" value="Genomic_DNA"/>
</dbReference>
<reference evidence="1" key="1">
    <citation type="submission" date="2022-02" db="EMBL/GenBank/DDBJ databases">
        <authorList>
            <person name="Giguere J D."/>
        </authorList>
    </citation>
    <scope>NUCLEOTIDE SEQUENCE</scope>
    <source>
        <strain evidence="1">CCAP 1055/1</strain>
    </source>
</reference>
<protein>
    <submittedName>
        <fullName evidence="1">Uncharacterized protein</fullName>
    </submittedName>
</protein>
<sequence>MRTPVIDRFFHKALRRGFRNSGSRQFTDIPVLRDAVVHCRGDLPYGSREYVLLPPHVTLYDLEASTSSPNEQNGPGNLKLASLFAHRNIVFGANVVNAENSRHRLTIREACPVLLETALNDASADGEQPQAVSTLYGLCAWVVDGLEGRVVSRALEKLREDDTSFHAVQAMATGVPRPGHSVVGQGTYRDGQAGWEELAKEFVQTAPSDECLLYLNHQAQLVGIEHMASTKVDYLQSAGGAMARFFFV</sequence>
<accession>A0A8J9X8X9</accession>
<dbReference type="AlphaFoldDB" id="A0A8J9X8X9"/>
<evidence type="ECO:0000313" key="1">
    <source>
        <dbReference type="EMBL" id="CAG9290618.1"/>
    </source>
</evidence>
<organism evidence="1">
    <name type="scientific">Phaeodactylum tricornutum</name>
    <name type="common">Diatom</name>
    <dbReference type="NCBI Taxonomy" id="2850"/>
    <lineage>
        <taxon>Eukaryota</taxon>
        <taxon>Sar</taxon>
        <taxon>Stramenopiles</taxon>
        <taxon>Ochrophyta</taxon>
        <taxon>Bacillariophyta</taxon>
        <taxon>Bacillariophyceae</taxon>
        <taxon>Bacillariophycidae</taxon>
        <taxon>Naviculales</taxon>
        <taxon>Phaeodactylaceae</taxon>
        <taxon>Phaeodactylum</taxon>
    </lineage>
</organism>
<name>A0A8J9X8X9_PHATR</name>